<dbReference type="GO" id="GO:0000209">
    <property type="term" value="P:protein polyubiquitination"/>
    <property type="evidence" value="ECO:0007669"/>
    <property type="project" value="TreeGrafter"/>
</dbReference>
<reference evidence="1" key="1">
    <citation type="submission" date="2020-03" db="EMBL/GenBank/DDBJ databases">
        <title>A high-quality chromosome-level genome assembly of a woody plant with both climbing and erect habits, Rhamnella rubrinervis.</title>
        <authorList>
            <person name="Lu Z."/>
            <person name="Yang Y."/>
            <person name="Zhu X."/>
            <person name="Sun Y."/>
        </authorList>
    </citation>
    <scope>NUCLEOTIDE SEQUENCE</scope>
    <source>
        <strain evidence="1">BYM</strain>
        <tissue evidence="1">Leaf</tissue>
    </source>
</reference>
<dbReference type="GO" id="GO:0005634">
    <property type="term" value="C:nucleus"/>
    <property type="evidence" value="ECO:0007669"/>
    <property type="project" value="TreeGrafter"/>
</dbReference>
<dbReference type="PANTHER" id="PTHR31531">
    <property type="entry name" value="E3 UBIQUITIN-PROTEIN LIGASE E3D FAMILY MEMBER"/>
    <property type="match status" value="1"/>
</dbReference>
<proteinExistence type="predicted"/>
<comment type="caution">
    <text evidence="1">The sequence shown here is derived from an EMBL/GenBank/DDBJ whole genome shotgun (WGS) entry which is preliminary data.</text>
</comment>
<name>A0A8K0E680_9ROSA</name>
<dbReference type="EMBL" id="VOIH02000008">
    <property type="protein sequence ID" value="KAF3440718.1"/>
    <property type="molecule type" value="Genomic_DNA"/>
</dbReference>
<dbReference type="PANTHER" id="PTHR31531:SF2">
    <property type="entry name" value="E3 UBIQUITIN-PROTEIN LIGASE E3D"/>
    <property type="match status" value="1"/>
</dbReference>
<sequence>MSRELGSGENPRKWRFTWEAQSHIPTLRLFLFDSCTKPSTQCQNLNVNVSLKQSLVLVTWCQDTQVSLRVPIPRVLVDSESPVSFRALEDHIEVKLVLLLPVDHPIVSSFDSILNLSDDVETTFSDASVGLSVDSDIKSLSSCGGVDFYCRNCSVKLTSSPLRNFMEMPSVNWREVADNWFGACCCSFGGISEKLVTRFVNSHTCAKGICLLSSTTITLCKDDIVGCNFPDLGGCQRYKAEPDFIDDNEVGASTLTSGSNHALDEKSTSTKFKDKEFAANYDGEVTGEENNQDHFSNTSSEPDFPVKVALVQVSESDFPAKVELAQGCCTHHVSETFSENQKPNKDMEILDNQKSFLNGYLGNIFMVRSSNLSVDVEWIEFLCPQCSSLLGAYPCSNNDFTPVDGGVRLFKCYVSTSLPVGGSRDVFRGQFRTRAKDGSTTYHQGALFRMLQKYGISNKDQEQNSLLNSNNFENKQTMEDWVEKDLADEVFMPRNQILELVETLESAKDILPPSYSSFQGLSLSSIEKIVVS</sequence>
<evidence type="ECO:0000313" key="2">
    <source>
        <dbReference type="Proteomes" id="UP000796880"/>
    </source>
</evidence>
<dbReference type="Proteomes" id="UP000796880">
    <property type="component" value="Unassembled WGS sequence"/>
</dbReference>
<dbReference type="GO" id="GO:0051865">
    <property type="term" value="P:protein autoubiquitination"/>
    <property type="evidence" value="ECO:0007669"/>
    <property type="project" value="TreeGrafter"/>
</dbReference>
<dbReference type="Pfam" id="PF09814">
    <property type="entry name" value="HECT_2"/>
    <property type="match status" value="1"/>
</dbReference>
<dbReference type="GO" id="GO:0031624">
    <property type="term" value="F:ubiquitin conjugating enzyme binding"/>
    <property type="evidence" value="ECO:0007669"/>
    <property type="project" value="TreeGrafter"/>
</dbReference>
<dbReference type="OrthoDB" id="781818at2759"/>
<dbReference type="GO" id="GO:0005829">
    <property type="term" value="C:cytosol"/>
    <property type="evidence" value="ECO:0007669"/>
    <property type="project" value="TreeGrafter"/>
</dbReference>
<evidence type="ECO:0000313" key="1">
    <source>
        <dbReference type="EMBL" id="KAF3440718.1"/>
    </source>
</evidence>
<keyword evidence="2" id="KW-1185">Reference proteome</keyword>
<protein>
    <recommendedName>
        <fullName evidence="3">Ubiquitin-conjugating enzyme E2C-binding protein</fullName>
    </recommendedName>
</protein>
<dbReference type="GO" id="GO:0043161">
    <property type="term" value="P:proteasome-mediated ubiquitin-dependent protein catabolic process"/>
    <property type="evidence" value="ECO:0007669"/>
    <property type="project" value="TreeGrafter"/>
</dbReference>
<evidence type="ECO:0008006" key="3">
    <source>
        <dbReference type="Google" id="ProtNLM"/>
    </source>
</evidence>
<organism evidence="1 2">
    <name type="scientific">Rhamnella rubrinervis</name>
    <dbReference type="NCBI Taxonomy" id="2594499"/>
    <lineage>
        <taxon>Eukaryota</taxon>
        <taxon>Viridiplantae</taxon>
        <taxon>Streptophyta</taxon>
        <taxon>Embryophyta</taxon>
        <taxon>Tracheophyta</taxon>
        <taxon>Spermatophyta</taxon>
        <taxon>Magnoliopsida</taxon>
        <taxon>eudicotyledons</taxon>
        <taxon>Gunneridae</taxon>
        <taxon>Pentapetalae</taxon>
        <taxon>rosids</taxon>
        <taxon>fabids</taxon>
        <taxon>Rosales</taxon>
        <taxon>Rhamnaceae</taxon>
        <taxon>rhamnoid group</taxon>
        <taxon>Rhamneae</taxon>
        <taxon>Rhamnella</taxon>
    </lineage>
</organism>
<dbReference type="GO" id="GO:0000151">
    <property type="term" value="C:ubiquitin ligase complex"/>
    <property type="evidence" value="ECO:0007669"/>
    <property type="project" value="TreeGrafter"/>
</dbReference>
<dbReference type="InterPro" id="IPR019193">
    <property type="entry name" value="UBQ-conj_enz_E2-bd_prot"/>
</dbReference>
<dbReference type="GO" id="GO:0006513">
    <property type="term" value="P:protein monoubiquitination"/>
    <property type="evidence" value="ECO:0007669"/>
    <property type="project" value="TreeGrafter"/>
</dbReference>
<dbReference type="GO" id="GO:0061630">
    <property type="term" value="F:ubiquitin protein ligase activity"/>
    <property type="evidence" value="ECO:0007669"/>
    <property type="project" value="TreeGrafter"/>
</dbReference>
<gene>
    <name evidence="1" type="ORF">FNV43_RR19004</name>
</gene>
<accession>A0A8K0E680</accession>
<dbReference type="GO" id="GO:0030332">
    <property type="term" value="F:cyclin binding"/>
    <property type="evidence" value="ECO:0007669"/>
    <property type="project" value="TreeGrafter"/>
</dbReference>
<dbReference type="AlphaFoldDB" id="A0A8K0E680"/>